<organism evidence="1 2">
    <name type="scientific">Phyllobacterium zundukense</name>
    <dbReference type="NCBI Taxonomy" id="1867719"/>
    <lineage>
        <taxon>Bacteria</taxon>
        <taxon>Pseudomonadati</taxon>
        <taxon>Pseudomonadota</taxon>
        <taxon>Alphaproteobacteria</taxon>
        <taxon>Hyphomicrobiales</taxon>
        <taxon>Phyllobacteriaceae</taxon>
        <taxon>Phyllobacterium</taxon>
    </lineage>
</organism>
<proteinExistence type="predicted"/>
<gene>
    <name evidence="1" type="ORF">N8E88_09975</name>
</gene>
<evidence type="ECO:0000313" key="1">
    <source>
        <dbReference type="EMBL" id="UXN58377.1"/>
    </source>
</evidence>
<sequence length="122" mass="13472">MLTLTNWQSVGLLDVVNDALEPFVVTDGRKDRIVINGDNIQFHPKAVLALGIALNELATNAVKYGAFSNGTGSVLIQWKLEPTLEGKELILLWQEQHGPAVLHSFPQGLWITHDRKRFSAGT</sequence>
<dbReference type="EMBL" id="CP104972">
    <property type="protein sequence ID" value="UXN58377.1"/>
    <property type="molecule type" value="Genomic_DNA"/>
</dbReference>
<name>A0ACD4CXP8_9HYPH</name>
<keyword evidence="1" id="KW-0614">Plasmid</keyword>
<accession>A0ACD4CXP8</accession>
<evidence type="ECO:0000313" key="2">
    <source>
        <dbReference type="Proteomes" id="UP001061991"/>
    </source>
</evidence>
<dbReference type="Proteomes" id="UP001061991">
    <property type="component" value="Plasmid p_unnamed1"/>
</dbReference>
<protein>
    <submittedName>
        <fullName evidence="1">Uncharacterized protein</fullName>
    </submittedName>
</protein>
<reference evidence="1" key="1">
    <citation type="submission" date="2022-09" db="EMBL/GenBank/DDBJ databases">
        <title>Interaction between co-microsymbionts with complementary sets of symbiotic genes in legume-rhizobium systems.</title>
        <authorList>
            <person name="Safronova V."/>
            <person name="Sazanova A."/>
            <person name="Afonin A."/>
            <person name="Chirak E."/>
        </authorList>
    </citation>
    <scope>NUCLEOTIDE SEQUENCE</scope>
    <source>
        <strain evidence="1">A18/3m</strain>
    </source>
</reference>
<keyword evidence="2" id="KW-1185">Reference proteome</keyword>
<geneLocation type="plasmid" evidence="1 2">
    <name>p_unnamed1</name>
</geneLocation>